<accession>A0A6A4GKJ3</accession>
<dbReference type="OrthoDB" id="3008680at2759"/>
<evidence type="ECO:0000313" key="1">
    <source>
        <dbReference type="EMBL" id="KAE9385936.1"/>
    </source>
</evidence>
<reference evidence="1" key="1">
    <citation type="journal article" date="2019" name="Environ. Microbiol.">
        <title>Fungal ecological strategies reflected in gene transcription - a case study of two litter decomposers.</title>
        <authorList>
            <person name="Barbi F."/>
            <person name="Kohler A."/>
            <person name="Barry K."/>
            <person name="Baskaran P."/>
            <person name="Daum C."/>
            <person name="Fauchery L."/>
            <person name="Ihrmark K."/>
            <person name="Kuo A."/>
            <person name="LaButti K."/>
            <person name="Lipzen A."/>
            <person name="Morin E."/>
            <person name="Grigoriev I.V."/>
            <person name="Henrissat B."/>
            <person name="Lindahl B."/>
            <person name="Martin F."/>
        </authorList>
    </citation>
    <scope>NUCLEOTIDE SEQUENCE</scope>
    <source>
        <strain evidence="1">JB14</strain>
    </source>
</reference>
<proteinExistence type="predicted"/>
<evidence type="ECO:0000313" key="2">
    <source>
        <dbReference type="Proteomes" id="UP000799118"/>
    </source>
</evidence>
<protein>
    <submittedName>
        <fullName evidence="1">Uncharacterized protein</fullName>
    </submittedName>
</protein>
<dbReference type="Proteomes" id="UP000799118">
    <property type="component" value="Unassembled WGS sequence"/>
</dbReference>
<keyword evidence="2" id="KW-1185">Reference proteome</keyword>
<sequence>MTQSLLNIVATMQDELLEFLKQRPQNIDDPLTIPPHLGLLSPQAYIDVAVDYVEQYAFDRTFTVYTLKTRTPSRFTPDCKWKIKARQYLRACIMVDRSGLASIDQAYDSGHQQQRFIHEVVFKQQFKLEELASEMLALVELRAVRSETKTASSVATPLDTGKPRDTIVKDKVRDRDFSCRMTGAARRKKRHSEQRVRASLQVAHGLPYGMGSTAFSLVTALTGIPANNWKADCVEDAFLTLGARPKAIKM</sequence>
<gene>
    <name evidence="1" type="ORF">BT96DRAFT_1006590</name>
</gene>
<dbReference type="AlphaFoldDB" id="A0A6A4GKJ3"/>
<name>A0A6A4GKJ3_9AGAR</name>
<dbReference type="EMBL" id="ML769930">
    <property type="protein sequence ID" value="KAE9385936.1"/>
    <property type="molecule type" value="Genomic_DNA"/>
</dbReference>
<organism evidence="1 2">
    <name type="scientific">Gymnopus androsaceus JB14</name>
    <dbReference type="NCBI Taxonomy" id="1447944"/>
    <lineage>
        <taxon>Eukaryota</taxon>
        <taxon>Fungi</taxon>
        <taxon>Dikarya</taxon>
        <taxon>Basidiomycota</taxon>
        <taxon>Agaricomycotina</taxon>
        <taxon>Agaricomycetes</taxon>
        <taxon>Agaricomycetidae</taxon>
        <taxon>Agaricales</taxon>
        <taxon>Marasmiineae</taxon>
        <taxon>Omphalotaceae</taxon>
        <taxon>Gymnopus</taxon>
    </lineage>
</organism>